<proteinExistence type="predicted"/>
<feature type="region of interest" description="Disordered" evidence="1">
    <location>
        <begin position="133"/>
        <end position="242"/>
    </location>
</feature>
<comment type="caution">
    <text evidence="2">The sequence shown here is derived from an EMBL/GenBank/DDBJ whole genome shotgun (WGS) entry which is preliminary data.</text>
</comment>
<feature type="compositionally biased region" description="Basic residues" evidence="1">
    <location>
        <begin position="143"/>
        <end position="153"/>
    </location>
</feature>
<evidence type="ECO:0000313" key="3">
    <source>
        <dbReference type="Proteomes" id="UP001642464"/>
    </source>
</evidence>
<name>A0ABP0J9U5_9DINO</name>
<reference evidence="2 3" key="1">
    <citation type="submission" date="2024-02" db="EMBL/GenBank/DDBJ databases">
        <authorList>
            <person name="Chen Y."/>
            <person name="Shah S."/>
            <person name="Dougan E. K."/>
            <person name="Thang M."/>
            <person name="Chan C."/>
        </authorList>
    </citation>
    <scope>NUCLEOTIDE SEQUENCE [LARGE SCALE GENOMIC DNA]</scope>
</reference>
<evidence type="ECO:0000313" key="2">
    <source>
        <dbReference type="EMBL" id="CAK9011155.1"/>
    </source>
</evidence>
<keyword evidence="3" id="KW-1185">Reference proteome</keyword>
<dbReference type="Proteomes" id="UP001642464">
    <property type="component" value="Unassembled WGS sequence"/>
</dbReference>
<organism evidence="2 3">
    <name type="scientific">Durusdinium trenchii</name>
    <dbReference type="NCBI Taxonomy" id="1381693"/>
    <lineage>
        <taxon>Eukaryota</taxon>
        <taxon>Sar</taxon>
        <taxon>Alveolata</taxon>
        <taxon>Dinophyceae</taxon>
        <taxon>Suessiales</taxon>
        <taxon>Symbiodiniaceae</taxon>
        <taxon>Durusdinium</taxon>
    </lineage>
</organism>
<feature type="region of interest" description="Disordered" evidence="1">
    <location>
        <begin position="1"/>
        <end position="28"/>
    </location>
</feature>
<accession>A0ABP0J9U5</accession>
<protein>
    <submittedName>
        <fullName evidence="2">Uncharacterized protein</fullName>
    </submittedName>
</protein>
<evidence type="ECO:0000256" key="1">
    <source>
        <dbReference type="SAM" id="MobiDB-lite"/>
    </source>
</evidence>
<feature type="compositionally biased region" description="Basic and acidic residues" evidence="1">
    <location>
        <begin position="154"/>
        <end position="163"/>
    </location>
</feature>
<feature type="compositionally biased region" description="Pro residues" evidence="1">
    <location>
        <begin position="232"/>
        <end position="242"/>
    </location>
</feature>
<feature type="compositionally biased region" description="Basic and acidic residues" evidence="1">
    <location>
        <begin position="1"/>
        <end position="19"/>
    </location>
</feature>
<feature type="compositionally biased region" description="Low complexity" evidence="1">
    <location>
        <begin position="220"/>
        <end position="231"/>
    </location>
</feature>
<feature type="region of interest" description="Disordered" evidence="1">
    <location>
        <begin position="56"/>
        <end position="92"/>
    </location>
</feature>
<sequence length="242" mass="26586">MAPAKCAKEGVARVDEARRASRRRGALTAAELSEGAPLKMRIEHRLAAMQEAENADANLVLNPRTPEFGEAPRTPNSRSPTPVTPDERRRKSRRITFSALNEALNDVCVESEPSASHVASNIQAAQELVKKMFANPAPDPSKRQSKKRSREKHRSSVDSRTSDARSSVGPEAMTERARRLCQSLGGEEFQTSQSSAPLLATPGRFRYRTKGPFHDPWASLPPRRSSPSRSKLPPPPSQPPPV</sequence>
<gene>
    <name evidence="2" type="ORF">SCF082_LOCUS10977</name>
</gene>
<dbReference type="EMBL" id="CAXAMM010006469">
    <property type="protein sequence ID" value="CAK9011155.1"/>
    <property type="molecule type" value="Genomic_DNA"/>
</dbReference>